<feature type="transmembrane region" description="Helical" evidence="1">
    <location>
        <begin position="98"/>
        <end position="116"/>
    </location>
</feature>
<evidence type="ECO:0000313" key="2">
    <source>
        <dbReference type="EMBL" id="GIX74932.1"/>
    </source>
</evidence>
<protein>
    <submittedName>
        <fullName evidence="2">Uncharacterized protein</fullName>
    </submittedName>
</protein>
<comment type="caution">
    <text evidence="2">The sequence shown here is derived from an EMBL/GenBank/DDBJ whole genome shotgun (WGS) entry which is preliminary data.</text>
</comment>
<name>A0AAV4MQX5_CAEEX</name>
<gene>
    <name evidence="2" type="primary">AVEN_80456_1</name>
    <name evidence="2" type="ORF">CEXT_158891</name>
</gene>
<keyword evidence="1" id="KW-1133">Transmembrane helix</keyword>
<organism evidence="2 3">
    <name type="scientific">Caerostris extrusa</name>
    <name type="common">Bark spider</name>
    <name type="synonym">Caerostris bankana</name>
    <dbReference type="NCBI Taxonomy" id="172846"/>
    <lineage>
        <taxon>Eukaryota</taxon>
        <taxon>Metazoa</taxon>
        <taxon>Ecdysozoa</taxon>
        <taxon>Arthropoda</taxon>
        <taxon>Chelicerata</taxon>
        <taxon>Arachnida</taxon>
        <taxon>Araneae</taxon>
        <taxon>Araneomorphae</taxon>
        <taxon>Entelegynae</taxon>
        <taxon>Araneoidea</taxon>
        <taxon>Araneidae</taxon>
        <taxon>Caerostris</taxon>
    </lineage>
</organism>
<evidence type="ECO:0000256" key="1">
    <source>
        <dbReference type="SAM" id="Phobius"/>
    </source>
</evidence>
<feature type="transmembrane region" description="Helical" evidence="1">
    <location>
        <begin position="14"/>
        <end position="33"/>
    </location>
</feature>
<accession>A0AAV4MQX5</accession>
<keyword evidence="3" id="KW-1185">Reference proteome</keyword>
<evidence type="ECO:0000313" key="3">
    <source>
        <dbReference type="Proteomes" id="UP001054945"/>
    </source>
</evidence>
<sequence>MQFLQIVRSQKGSVLKKSLFELIITLLLLTHAINDALDVVDLLRYLPIGIVLSSFVTCFSSIVLRIALIAKHRLLLTTLEYLQDTIHNRNKNRYFNRLKLSVGFSLCFVIPVAYLIHTMHICFYGPERFLTVFVEDNCFG</sequence>
<feature type="transmembrane region" description="Helical" evidence="1">
    <location>
        <begin position="45"/>
        <end position="68"/>
    </location>
</feature>
<keyword evidence="1" id="KW-0472">Membrane</keyword>
<dbReference type="Proteomes" id="UP001054945">
    <property type="component" value="Unassembled WGS sequence"/>
</dbReference>
<dbReference type="AlphaFoldDB" id="A0AAV4MQX5"/>
<proteinExistence type="predicted"/>
<keyword evidence="1" id="KW-0812">Transmembrane</keyword>
<dbReference type="EMBL" id="BPLR01020112">
    <property type="protein sequence ID" value="GIX74932.1"/>
    <property type="molecule type" value="Genomic_DNA"/>
</dbReference>
<reference evidence="2 3" key="1">
    <citation type="submission" date="2021-06" db="EMBL/GenBank/DDBJ databases">
        <title>Caerostris extrusa draft genome.</title>
        <authorList>
            <person name="Kono N."/>
            <person name="Arakawa K."/>
        </authorList>
    </citation>
    <scope>NUCLEOTIDE SEQUENCE [LARGE SCALE GENOMIC DNA]</scope>
</reference>